<gene>
    <name evidence="1" type="ORF">L210DRAFT_3386289</name>
</gene>
<accession>A0AAD4C8U8</accession>
<proteinExistence type="predicted"/>
<sequence length="189" mass="21429">MSLYISKSAAIFTLLDVCEIIFKMLPLQSLIRLSVIAHREHESVFNYLQHQIIRFLSRFFNNTIMFLQLLRHMGAVVSGSAALQILFALENMAWSANDLDLYVLSQRRQPLVDFFETSGFTPSLLHCSHPYCDGSICTIQSFYCGGHKVDLIKSKIDSALSPIFEFHSTMLMNYILADSIFSAYPSLTG</sequence>
<name>A0AAD4C8U8_BOLED</name>
<evidence type="ECO:0000313" key="1">
    <source>
        <dbReference type="EMBL" id="KAF8451063.1"/>
    </source>
</evidence>
<dbReference type="EMBL" id="WHUW01000002">
    <property type="protein sequence ID" value="KAF8451063.1"/>
    <property type="molecule type" value="Genomic_DNA"/>
</dbReference>
<dbReference type="AlphaFoldDB" id="A0AAD4C8U8"/>
<reference evidence="1" key="2">
    <citation type="journal article" date="2020" name="Nat. Commun.">
        <title>Large-scale genome sequencing of mycorrhizal fungi provides insights into the early evolution of symbiotic traits.</title>
        <authorList>
            <person name="Miyauchi S."/>
            <person name="Kiss E."/>
            <person name="Kuo A."/>
            <person name="Drula E."/>
            <person name="Kohler A."/>
            <person name="Sanchez-Garcia M."/>
            <person name="Morin E."/>
            <person name="Andreopoulos B."/>
            <person name="Barry K.W."/>
            <person name="Bonito G."/>
            <person name="Buee M."/>
            <person name="Carver A."/>
            <person name="Chen C."/>
            <person name="Cichocki N."/>
            <person name="Clum A."/>
            <person name="Culley D."/>
            <person name="Crous P.W."/>
            <person name="Fauchery L."/>
            <person name="Girlanda M."/>
            <person name="Hayes R.D."/>
            <person name="Keri Z."/>
            <person name="LaButti K."/>
            <person name="Lipzen A."/>
            <person name="Lombard V."/>
            <person name="Magnuson J."/>
            <person name="Maillard F."/>
            <person name="Murat C."/>
            <person name="Nolan M."/>
            <person name="Ohm R.A."/>
            <person name="Pangilinan J."/>
            <person name="Pereira M.F."/>
            <person name="Perotto S."/>
            <person name="Peter M."/>
            <person name="Pfister S."/>
            <person name="Riley R."/>
            <person name="Sitrit Y."/>
            <person name="Stielow J.B."/>
            <person name="Szollosi G."/>
            <person name="Zifcakova L."/>
            <person name="Stursova M."/>
            <person name="Spatafora J.W."/>
            <person name="Tedersoo L."/>
            <person name="Vaario L.M."/>
            <person name="Yamada A."/>
            <person name="Yan M."/>
            <person name="Wang P."/>
            <person name="Xu J."/>
            <person name="Bruns T."/>
            <person name="Baldrian P."/>
            <person name="Vilgalys R."/>
            <person name="Dunand C."/>
            <person name="Henrissat B."/>
            <person name="Grigoriev I.V."/>
            <person name="Hibbett D."/>
            <person name="Nagy L.G."/>
            <person name="Martin F.M."/>
        </authorList>
    </citation>
    <scope>NUCLEOTIDE SEQUENCE</scope>
    <source>
        <strain evidence="1">BED1</strain>
    </source>
</reference>
<dbReference type="Proteomes" id="UP001194468">
    <property type="component" value="Unassembled WGS sequence"/>
</dbReference>
<evidence type="ECO:0000313" key="2">
    <source>
        <dbReference type="Proteomes" id="UP001194468"/>
    </source>
</evidence>
<protein>
    <submittedName>
        <fullName evidence="1">Uncharacterized protein</fullName>
    </submittedName>
</protein>
<keyword evidence="2" id="KW-1185">Reference proteome</keyword>
<comment type="caution">
    <text evidence="1">The sequence shown here is derived from an EMBL/GenBank/DDBJ whole genome shotgun (WGS) entry which is preliminary data.</text>
</comment>
<organism evidence="1 2">
    <name type="scientific">Boletus edulis BED1</name>
    <dbReference type="NCBI Taxonomy" id="1328754"/>
    <lineage>
        <taxon>Eukaryota</taxon>
        <taxon>Fungi</taxon>
        <taxon>Dikarya</taxon>
        <taxon>Basidiomycota</taxon>
        <taxon>Agaricomycotina</taxon>
        <taxon>Agaricomycetes</taxon>
        <taxon>Agaricomycetidae</taxon>
        <taxon>Boletales</taxon>
        <taxon>Boletineae</taxon>
        <taxon>Boletaceae</taxon>
        <taxon>Boletoideae</taxon>
        <taxon>Boletus</taxon>
    </lineage>
</organism>
<reference evidence="1" key="1">
    <citation type="submission" date="2019-10" db="EMBL/GenBank/DDBJ databases">
        <authorList>
            <consortium name="DOE Joint Genome Institute"/>
            <person name="Kuo A."/>
            <person name="Miyauchi S."/>
            <person name="Kiss E."/>
            <person name="Drula E."/>
            <person name="Kohler A."/>
            <person name="Sanchez-Garcia M."/>
            <person name="Andreopoulos B."/>
            <person name="Barry K.W."/>
            <person name="Bonito G."/>
            <person name="Buee M."/>
            <person name="Carver A."/>
            <person name="Chen C."/>
            <person name="Cichocki N."/>
            <person name="Clum A."/>
            <person name="Culley D."/>
            <person name="Crous P.W."/>
            <person name="Fauchery L."/>
            <person name="Girlanda M."/>
            <person name="Hayes R."/>
            <person name="Keri Z."/>
            <person name="LaButti K."/>
            <person name="Lipzen A."/>
            <person name="Lombard V."/>
            <person name="Magnuson J."/>
            <person name="Maillard F."/>
            <person name="Morin E."/>
            <person name="Murat C."/>
            <person name="Nolan M."/>
            <person name="Ohm R."/>
            <person name="Pangilinan J."/>
            <person name="Pereira M."/>
            <person name="Perotto S."/>
            <person name="Peter M."/>
            <person name="Riley R."/>
            <person name="Sitrit Y."/>
            <person name="Stielow B."/>
            <person name="Szollosi G."/>
            <person name="Zifcakova L."/>
            <person name="Stursova M."/>
            <person name="Spatafora J.W."/>
            <person name="Tedersoo L."/>
            <person name="Vaario L.-M."/>
            <person name="Yamada A."/>
            <person name="Yan M."/>
            <person name="Wang P."/>
            <person name="Xu J."/>
            <person name="Bruns T."/>
            <person name="Baldrian P."/>
            <person name="Vilgalys R."/>
            <person name="Henrissat B."/>
            <person name="Grigoriev I.V."/>
            <person name="Hibbett D."/>
            <person name="Nagy L.G."/>
            <person name="Martin F.M."/>
        </authorList>
    </citation>
    <scope>NUCLEOTIDE SEQUENCE</scope>
    <source>
        <strain evidence="1">BED1</strain>
    </source>
</reference>